<protein>
    <submittedName>
        <fullName evidence="11">Chemotaxis protein MotA</fullName>
    </submittedName>
</protein>
<dbReference type="InterPro" id="IPR000540">
    <property type="entry name" value="Flag_MotA_CS"/>
</dbReference>
<dbReference type="STRING" id="108003.B1C78_05750"/>
<evidence type="ECO:0000256" key="8">
    <source>
        <dbReference type="ARBA" id="ARBA00023136"/>
    </source>
</evidence>
<evidence type="ECO:0000256" key="2">
    <source>
        <dbReference type="ARBA" id="ARBA00008038"/>
    </source>
</evidence>
<keyword evidence="12" id="KW-1185">Reference proteome</keyword>
<evidence type="ECO:0000313" key="12">
    <source>
        <dbReference type="Proteomes" id="UP000189462"/>
    </source>
</evidence>
<feature type="transmembrane region" description="Helical" evidence="9">
    <location>
        <begin position="31"/>
        <end position="51"/>
    </location>
</feature>
<keyword evidence="8 9" id="KW-0472">Membrane</keyword>
<dbReference type="AlphaFoldDB" id="A0A1V3NLM2"/>
<gene>
    <name evidence="11" type="ORF">B1C78_05750</name>
</gene>
<sequence length="263" mass="29644">MNPSTALGMIGGVLLLVIVLAVTSQDLSVFVNLPGLAIVLGGTLAATLMSYPLHEVLHVWRVFIVVLRNERYYFREDMDEIVDMARLWFNGNLAAVQRKLDTVRNPYLRTGVQLVIDDTPMEDISDLLQWRLSRLRARELAEAQVFRSMATYAPAFGMLGTLVGLINMLFATETRDFQVIAVNLGVALITTFYGIVLANLVFRPIAIKLERRTEERVVLMNMVLEGVTLMRKGRSPAYIRETLKSFMEHHHDEIRQETPGAPG</sequence>
<dbReference type="RefSeq" id="WP_077278187.1">
    <property type="nucleotide sequence ID" value="NZ_MVBK01000033.1"/>
</dbReference>
<keyword evidence="4" id="KW-1003">Cell membrane</keyword>
<feature type="domain" description="MotA/TolQ/ExbB proton channel" evidence="10">
    <location>
        <begin position="101"/>
        <end position="221"/>
    </location>
</feature>
<dbReference type="InterPro" id="IPR002898">
    <property type="entry name" value="MotA_ExbB_proton_chnl"/>
</dbReference>
<dbReference type="GO" id="GO:0071978">
    <property type="term" value="P:bacterial-type flagellum-dependent swarming motility"/>
    <property type="evidence" value="ECO:0007669"/>
    <property type="project" value="InterPro"/>
</dbReference>
<feature type="transmembrane region" description="Helical" evidence="9">
    <location>
        <begin position="152"/>
        <end position="171"/>
    </location>
</feature>
<reference evidence="11 12" key="1">
    <citation type="submission" date="2017-02" db="EMBL/GenBank/DDBJ databases">
        <title>Genomic diversity within the haloalkaliphilic genus Thioalkalivibrio.</title>
        <authorList>
            <person name="Ahn A.-C."/>
            <person name="Meier-Kolthoff J."/>
            <person name="Overmars L."/>
            <person name="Richter M."/>
            <person name="Woyke T."/>
            <person name="Sorokin D.Y."/>
            <person name="Muyzer G."/>
        </authorList>
    </citation>
    <scope>NUCLEOTIDE SEQUENCE [LARGE SCALE GENOMIC DNA]</scope>
    <source>
        <strain evidence="11 12">ALJD</strain>
    </source>
</reference>
<dbReference type="EMBL" id="MVBK01000033">
    <property type="protein sequence ID" value="OOG25951.1"/>
    <property type="molecule type" value="Genomic_DNA"/>
</dbReference>
<proteinExistence type="inferred from homology"/>
<comment type="similarity">
    <text evidence="2">Belongs to the MotA family.</text>
</comment>
<dbReference type="InterPro" id="IPR047055">
    <property type="entry name" value="MotA-like"/>
</dbReference>
<organism evidence="11 12">
    <name type="scientific">Thioalkalivibrio denitrificans</name>
    <dbReference type="NCBI Taxonomy" id="108003"/>
    <lineage>
        <taxon>Bacteria</taxon>
        <taxon>Pseudomonadati</taxon>
        <taxon>Pseudomonadota</taxon>
        <taxon>Gammaproteobacteria</taxon>
        <taxon>Chromatiales</taxon>
        <taxon>Ectothiorhodospiraceae</taxon>
        <taxon>Thioalkalivibrio</taxon>
    </lineage>
</organism>
<comment type="caution">
    <text evidence="11">The sequence shown here is derived from an EMBL/GenBank/DDBJ whole genome shotgun (WGS) entry which is preliminary data.</text>
</comment>
<dbReference type="GO" id="GO:0005886">
    <property type="term" value="C:plasma membrane"/>
    <property type="evidence" value="ECO:0007669"/>
    <property type="project" value="UniProtKB-SubCell"/>
</dbReference>
<evidence type="ECO:0000256" key="9">
    <source>
        <dbReference type="SAM" id="Phobius"/>
    </source>
</evidence>
<keyword evidence="3" id="KW-0813">Transport</keyword>
<feature type="transmembrane region" description="Helical" evidence="9">
    <location>
        <begin position="177"/>
        <end position="202"/>
    </location>
</feature>
<dbReference type="Pfam" id="PF01618">
    <property type="entry name" value="MotA_ExbB"/>
    <property type="match status" value="1"/>
</dbReference>
<keyword evidence="7 9" id="KW-1133">Transmembrane helix</keyword>
<dbReference type="PROSITE" id="PS01307">
    <property type="entry name" value="MOTA"/>
    <property type="match status" value="1"/>
</dbReference>
<dbReference type="GO" id="GO:0006935">
    <property type="term" value="P:chemotaxis"/>
    <property type="evidence" value="ECO:0007669"/>
    <property type="project" value="InterPro"/>
</dbReference>
<evidence type="ECO:0000256" key="6">
    <source>
        <dbReference type="ARBA" id="ARBA00022779"/>
    </source>
</evidence>
<dbReference type="PANTHER" id="PTHR30433:SF2">
    <property type="entry name" value="MOTILITY PROTEIN A"/>
    <property type="match status" value="1"/>
</dbReference>
<evidence type="ECO:0000256" key="3">
    <source>
        <dbReference type="ARBA" id="ARBA00022448"/>
    </source>
</evidence>
<evidence type="ECO:0000313" key="11">
    <source>
        <dbReference type="EMBL" id="OOG25951.1"/>
    </source>
</evidence>
<keyword evidence="6" id="KW-0283">Flagellar rotation</keyword>
<dbReference type="Proteomes" id="UP000189462">
    <property type="component" value="Unassembled WGS sequence"/>
</dbReference>
<evidence type="ECO:0000256" key="7">
    <source>
        <dbReference type="ARBA" id="ARBA00022989"/>
    </source>
</evidence>
<name>A0A1V3NLM2_9GAMM</name>
<evidence type="ECO:0000256" key="4">
    <source>
        <dbReference type="ARBA" id="ARBA00022475"/>
    </source>
</evidence>
<evidence type="ECO:0000259" key="10">
    <source>
        <dbReference type="Pfam" id="PF01618"/>
    </source>
</evidence>
<accession>A0A1V3NLM2</accession>
<comment type="subcellular location">
    <subcellularLocation>
        <location evidence="1">Cell membrane</location>
        <topology evidence="1">Multi-pass membrane protein</topology>
    </subcellularLocation>
</comment>
<evidence type="ECO:0000256" key="1">
    <source>
        <dbReference type="ARBA" id="ARBA00004651"/>
    </source>
</evidence>
<keyword evidence="5 9" id="KW-0812">Transmembrane</keyword>
<evidence type="ECO:0000256" key="5">
    <source>
        <dbReference type="ARBA" id="ARBA00022692"/>
    </source>
</evidence>
<dbReference type="OrthoDB" id="9806929at2"/>
<dbReference type="PANTHER" id="PTHR30433">
    <property type="entry name" value="CHEMOTAXIS PROTEIN MOTA"/>
    <property type="match status" value="1"/>
</dbReference>